<evidence type="ECO:0000313" key="2">
    <source>
        <dbReference type="EMBL" id="KAG9241313.1"/>
    </source>
</evidence>
<dbReference type="GO" id="GO:0003700">
    <property type="term" value="F:DNA-binding transcription factor activity"/>
    <property type="evidence" value="ECO:0007669"/>
    <property type="project" value="InterPro"/>
</dbReference>
<proteinExistence type="predicted"/>
<dbReference type="EMBL" id="MU254232">
    <property type="protein sequence ID" value="KAG9241313.1"/>
    <property type="molecule type" value="Genomic_DNA"/>
</dbReference>
<feature type="region of interest" description="Disordered" evidence="1">
    <location>
        <begin position="293"/>
        <end position="312"/>
    </location>
</feature>
<reference evidence="2" key="1">
    <citation type="journal article" date="2021" name="IMA Fungus">
        <title>Genomic characterization of three marine fungi, including Emericellopsis atlantica sp. nov. with signatures of a generalist lifestyle and marine biomass degradation.</title>
        <authorList>
            <person name="Hagestad O.C."/>
            <person name="Hou L."/>
            <person name="Andersen J.H."/>
            <person name="Hansen E.H."/>
            <person name="Altermark B."/>
            <person name="Li C."/>
            <person name="Kuhnert E."/>
            <person name="Cox R.J."/>
            <person name="Crous P.W."/>
            <person name="Spatafora J.W."/>
            <person name="Lail K."/>
            <person name="Amirebrahimi M."/>
            <person name="Lipzen A."/>
            <person name="Pangilinan J."/>
            <person name="Andreopoulos W."/>
            <person name="Hayes R.D."/>
            <person name="Ng V."/>
            <person name="Grigoriev I.V."/>
            <person name="Jackson S.A."/>
            <person name="Sutton T.D.S."/>
            <person name="Dobson A.D.W."/>
            <person name="Rama T."/>
        </authorList>
    </citation>
    <scope>NUCLEOTIDE SEQUENCE</scope>
    <source>
        <strain evidence="2">TRa3180A</strain>
    </source>
</reference>
<evidence type="ECO:0000256" key="1">
    <source>
        <dbReference type="SAM" id="MobiDB-lite"/>
    </source>
</evidence>
<name>A0A9P7YWJ1_9HELO</name>
<dbReference type="PANTHER" id="PTHR23225:SF2">
    <property type="entry name" value="AT09679P-RELATED"/>
    <property type="match status" value="1"/>
</dbReference>
<gene>
    <name evidence="2" type="ORF">BJ878DRAFT_234658</name>
</gene>
<organism evidence="2 3">
    <name type="scientific">Calycina marina</name>
    <dbReference type="NCBI Taxonomy" id="1763456"/>
    <lineage>
        <taxon>Eukaryota</taxon>
        <taxon>Fungi</taxon>
        <taxon>Dikarya</taxon>
        <taxon>Ascomycota</taxon>
        <taxon>Pezizomycotina</taxon>
        <taxon>Leotiomycetes</taxon>
        <taxon>Helotiales</taxon>
        <taxon>Pezizellaceae</taxon>
        <taxon>Calycina</taxon>
    </lineage>
</organism>
<dbReference type="InterPro" id="IPR039970">
    <property type="entry name" value="TF_Grauzone"/>
</dbReference>
<accession>A0A9P7YWJ1</accession>
<dbReference type="PANTHER" id="PTHR23225">
    <property type="entry name" value="ZINC FINGER PROTEIN"/>
    <property type="match status" value="1"/>
</dbReference>
<feature type="compositionally biased region" description="Acidic residues" evidence="1">
    <location>
        <begin position="324"/>
        <end position="338"/>
    </location>
</feature>
<dbReference type="AlphaFoldDB" id="A0A9P7YWJ1"/>
<feature type="compositionally biased region" description="Polar residues" evidence="1">
    <location>
        <begin position="361"/>
        <end position="378"/>
    </location>
</feature>
<dbReference type="Proteomes" id="UP000887226">
    <property type="component" value="Unassembled WGS sequence"/>
</dbReference>
<feature type="region of interest" description="Disordered" evidence="1">
    <location>
        <begin position="262"/>
        <end position="281"/>
    </location>
</feature>
<sequence length="588" mass="66473">MTLPLTMDTSDLWKEQRKLDLMNGTGISKDKSINPGNFLPNLQGFTNYAPNFHLYGNQEGSFSYTLAQQTMQGQQRIARFMEEQVSVVMSPRFSTLRHIPQNMDGVSYLPTVGTRRMISPTPSQEQSSYCSSAQSPATDFDWFQREAMMPGFYSPQSLAQDADVLAYGNSGSQANLDQTSLRHDENTPTSTTFQQESPYLSYPCSELELELGIQDGISLEQVQKFADYQEYQGFNNDDGQFEFEHTDSGLYSYKNTITSASGERFPSEHYSSPVPRDRSTHLNNKVLEAYVKEIPPSKHNTPPPQADKTEVVNGSVMDVDDDEASEDVDYQEYSDESDLDFKPTRNTCSRRPRRAAARTQKVLSPNTKSSRISKSTPTKKLAAQRRSKADNSNPRPFACIFSFAGCAADFPNKNEWKRHVMTQHVCLYMWLCDMGSCGNLDKPNIFNRKDLFTQHLRRMHAPGNVKNIPNREFQQCQDWEEKLRALQTSCMRPNKNTPLKTTCPLSSCNMVFEGHTQDTCKKAWDDRMEHIGKHLDAAGGGMGGINHQHDQLFVDWAQLEGIIERVSNGWRMAGTGCAEELDADGEEE</sequence>
<keyword evidence="3" id="KW-1185">Reference proteome</keyword>
<dbReference type="OrthoDB" id="5388486at2759"/>
<protein>
    <recommendedName>
        <fullName evidence="4">C2H2 finger domain-containing protein</fullName>
    </recommendedName>
</protein>
<comment type="caution">
    <text evidence="2">The sequence shown here is derived from an EMBL/GenBank/DDBJ whole genome shotgun (WGS) entry which is preliminary data.</text>
</comment>
<evidence type="ECO:0000313" key="3">
    <source>
        <dbReference type="Proteomes" id="UP000887226"/>
    </source>
</evidence>
<evidence type="ECO:0008006" key="4">
    <source>
        <dbReference type="Google" id="ProtNLM"/>
    </source>
</evidence>
<feature type="region of interest" description="Disordered" evidence="1">
    <location>
        <begin position="324"/>
        <end position="391"/>
    </location>
</feature>